<organism evidence="1 2">
    <name type="scientific">Streptomyces fumanus</name>
    <dbReference type="NCBI Taxonomy" id="67302"/>
    <lineage>
        <taxon>Bacteria</taxon>
        <taxon>Bacillati</taxon>
        <taxon>Actinomycetota</taxon>
        <taxon>Actinomycetes</taxon>
        <taxon>Kitasatosporales</taxon>
        <taxon>Streptomycetaceae</taxon>
        <taxon>Streptomyces</taxon>
    </lineage>
</organism>
<dbReference type="EMBL" id="BNBI01000008">
    <property type="protein sequence ID" value="GHF09996.1"/>
    <property type="molecule type" value="Genomic_DNA"/>
</dbReference>
<dbReference type="Proteomes" id="UP000630718">
    <property type="component" value="Unassembled WGS sequence"/>
</dbReference>
<dbReference type="AlphaFoldDB" id="A0A919AHL8"/>
<protein>
    <recommendedName>
        <fullName evidence="3">DUF397 domain-containing protein</fullName>
    </recommendedName>
</protein>
<name>A0A919AHL8_9ACTN</name>
<keyword evidence="2" id="KW-1185">Reference proteome</keyword>
<gene>
    <name evidence="1" type="ORF">GCM10018772_38670</name>
</gene>
<comment type="caution">
    <text evidence="1">The sequence shown here is derived from an EMBL/GenBank/DDBJ whole genome shotgun (WGS) entry which is preliminary data.</text>
</comment>
<reference evidence="1" key="1">
    <citation type="journal article" date="2014" name="Int. J. Syst. Evol. Microbiol.">
        <title>Complete genome sequence of Corynebacterium casei LMG S-19264T (=DSM 44701T), isolated from a smear-ripened cheese.</title>
        <authorList>
            <consortium name="US DOE Joint Genome Institute (JGI-PGF)"/>
            <person name="Walter F."/>
            <person name="Albersmeier A."/>
            <person name="Kalinowski J."/>
            <person name="Ruckert C."/>
        </authorList>
    </citation>
    <scope>NUCLEOTIDE SEQUENCE</scope>
    <source>
        <strain evidence="1">JCM 4477</strain>
    </source>
</reference>
<accession>A0A919AHL8</accession>
<evidence type="ECO:0000313" key="1">
    <source>
        <dbReference type="EMBL" id="GHF09996.1"/>
    </source>
</evidence>
<evidence type="ECO:0000313" key="2">
    <source>
        <dbReference type="Proteomes" id="UP000630718"/>
    </source>
</evidence>
<proteinExistence type="predicted"/>
<sequence>MPCPYTASAYGHVRWTVRRPVRHSGCVEAAVTEHAVRVRDAEDVTRAGLAVGRDGWARSVRHTARRER</sequence>
<evidence type="ECO:0008006" key="3">
    <source>
        <dbReference type="Google" id="ProtNLM"/>
    </source>
</evidence>
<reference evidence="1" key="2">
    <citation type="submission" date="2020-09" db="EMBL/GenBank/DDBJ databases">
        <authorList>
            <person name="Sun Q."/>
            <person name="Ohkuma M."/>
        </authorList>
    </citation>
    <scope>NUCLEOTIDE SEQUENCE</scope>
    <source>
        <strain evidence="1">JCM 4477</strain>
    </source>
</reference>